<evidence type="ECO:0000256" key="1">
    <source>
        <dbReference type="SAM" id="MobiDB-lite"/>
    </source>
</evidence>
<gene>
    <name evidence="2" type="ORF">DYB35_002964</name>
</gene>
<feature type="region of interest" description="Disordered" evidence="1">
    <location>
        <begin position="1"/>
        <end position="48"/>
    </location>
</feature>
<name>A0A418DK09_APHAT</name>
<evidence type="ECO:0000313" key="3">
    <source>
        <dbReference type="Proteomes" id="UP000285712"/>
    </source>
</evidence>
<evidence type="ECO:0008006" key="4">
    <source>
        <dbReference type="Google" id="ProtNLM"/>
    </source>
</evidence>
<comment type="caution">
    <text evidence="2">The sequence shown here is derived from an EMBL/GenBank/DDBJ whole genome shotgun (WGS) entry which is preliminary data.</text>
</comment>
<protein>
    <recommendedName>
        <fullName evidence="4">EF-hand domain-containing protein</fullName>
    </recommendedName>
</protein>
<feature type="region of interest" description="Disordered" evidence="1">
    <location>
        <begin position="220"/>
        <end position="243"/>
    </location>
</feature>
<reference evidence="2 3" key="1">
    <citation type="submission" date="2018-08" db="EMBL/GenBank/DDBJ databases">
        <title>Aphanomyces genome sequencing and annotation.</title>
        <authorList>
            <person name="Minardi D."/>
            <person name="Oidtmann B."/>
            <person name="Van Der Giezen M."/>
            <person name="Studholme D.J."/>
        </authorList>
    </citation>
    <scope>NUCLEOTIDE SEQUENCE [LARGE SCALE GENOMIC DNA]</scope>
    <source>
        <strain evidence="2 3">Sv</strain>
    </source>
</reference>
<feature type="compositionally biased region" description="Basic residues" evidence="1">
    <location>
        <begin position="1"/>
        <end position="17"/>
    </location>
</feature>
<dbReference type="AlphaFoldDB" id="A0A418DK09"/>
<organism evidence="2 3">
    <name type="scientific">Aphanomyces astaci</name>
    <name type="common">Crayfish plague agent</name>
    <dbReference type="NCBI Taxonomy" id="112090"/>
    <lineage>
        <taxon>Eukaryota</taxon>
        <taxon>Sar</taxon>
        <taxon>Stramenopiles</taxon>
        <taxon>Oomycota</taxon>
        <taxon>Saprolegniomycetes</taxon>
        <taxon>Saprolegniales</taxon>
        <taxon>Verrucalvaceae</taxon>
        <taxon>Aphanomyces</taxon>
    </lineage>
</organism>
<dbReference type="VEuPathDB" id="FungiDB:H257_10721"/>
<accession>A0A418DK09</accession>
<dbReference type="Proteomes" id="UP000285712">
    <property type="component" value="Unassembled WGS sequence"/>
</dbReference>
<sequence>MKSTRSPRRGVPKPRVLRSRDGPRPHTSSNPDPPSSVLPALPHSQAVPPLPLSTALAQMPLPHTAPTPSSRHHPKLSERLVPCLRRAFSKLDGDANPFLTKADMLKHNQVLAEAHVRRLTLSIADHMPRFDFAQDAVELSSSDIDMLFLVFDSSRQGTIDRHVVVRHLDKMETDREFHTKGTARPCHTSRKQCGAAAYSNMGTADQHQVLRLSAPPPQAADIYSEPRFTPQVPCKQSPRSLAW</sequence>
<dbReference type="EMBL" id="QUTG01002550">
    <property type="protein sequence ID" value="RHY95811.1"/>
    <property type="molecule type" value="Genomic_DNA"/>
</dbReference>
<dbReference type="SUPFAM" id="SSF47473">
    <property type="entry name" value="EF-hand"/>
    <property type="match status" value="1"/>
</dbReference>
<proteinExistence type="predicted"/>
<dbReference type="InterPro" id="IPR011992">
    <property type="entry name" value="EF-hand-dom_pair"/>
</dbReference>
<evidence type="ECO:0000313" key="2">
    <source>
        <dbReference type="EMBL" id="RHY95811.1"/>
    </source>
</evidence>